<evidence type="ECO:0000313" key="4">
    <source>
        <dbReference type="EMBL" id="MBB3964686.1"/>
    </source>
</evidence>
<dbReference type="InterPro" id="IPR025232">
    <property type="entry name" value="DUF4174"/>
</dbReference>
<keyword evidence="1" id="KW-0732">Signal</keyword>
<name>A0A7W6CY83_9HYPH</name>
<comment type="caution">
    <text evidence="4">The sequence shown here is derived from an EMBL/GenBank/DDBJ whole genome shotgun (WGS) entry which is preliminary data.</text>
</comment>
<accession>A0A7W6CY83</accession>
<dbReference type="EMBL" id="JACIDW010000005">
    <property type="protein sequence ID" value="MBB3964686.1"/>
    <property type="molecule type" value="Genomic_DNA"/>
</dbReference>
<feature type="region of interest" description="Disordered" evidence="2">
    <location>
        <begin position="1"/>
        <end position="22"/>
    </location>
</feature>
<reference evidence="4 5" key="1">
    <citation type="submission" date="2020-08" db="EMBL/GenBank/DDBJ databases">
        <title>Genomic Encyclopedia of Type Strains, Phase IV (KMG-IV): sequencing the most valuable type-strain genomes for metagenomic binning, comparative biology and taxonomic classification.</title>
        <authorList>
            <person name="Goeker M."/>
        </authorList>
    </citation>
    <scope>NUCLEOTIDE SEQUENCE [LARGE SCALE GENOMIC DNA]</scope>
    <source>
        <strain evidence="4 5">DSM 26575</strain>
    </source>
</reference>
<dbReference type="Pfam" id="PF13778">
    <property type="entry name" value="DUF4174"/>
    <property type="match status" value="1"/>
</dbReference>
<gene>
    <name evidence="4" type="ORF">GGQ67_002347</name>
</gene>
<dbReference type="AlphaFoldDB" id="A0A7W6CY83"/>
<evidence type="ECO:0000259" key="3">
    <source>
        <dbReference type="Pfam" id="PF13778"/>
    </source>
</evidence>
<proteinExistence type="predicted"/>
<feature type="domain" description="DUF4174" evidence="3">
    <location>
        <begin position="29"/>
        <end position="147"/>
    </location>
</feature>
<dbReference type="Proteomes" id="UP000582090">
    <property type="component" value="Unassembled WGS sequence"/>
</dbReference>
<keyword evidence="5" id="KW-1185">Reference proteome</keyword>
<evidence type="ECO:0000256" key="2">
    <source>
        <dbReference type="SAM" id="MobiDB-lite"/>
    </source>
</evidence>
<sequence>MVEPPPILQTEGAAKDREDGRDRPVIASLGQFRWNSRVVVIFPDKDNSRTARQENQLMAARPGLEERDVVVLKVSGKTVRPLLGAAEDVKEQALAGELARDLAAPPPGEFMAFLVGKDGTVKLTIDQPITAAELFAIIDAMPMRAGEAARNQRRPL</sequence>
<evidence type="ECO:0000313" key="5">
    <source>
        <dbReference type="Proteomes" id="UP000582090"/>
    </source>
</evidence>
<feature type="compositionally biased region" description="Basic and acidic residues" evidence="2">
    <location>
        <begin position="13"/>
        <end position="22"/>
    </location>
</feature>
<organism evidence="4 5">
    <name type="scientific">Rhizobium metallidurans</name>
    <dbReference type="NCBI Taxonomy" id="1265931"/>
    <lineage>
        <taxon>Bacteria</taxon>
        <taxon>Pseudomonadati</taxon>
        <taxon>Pseudomonadota</taxon>
        <taxon>Alphaproteobacteria</taxon>
        <taxon>Hyphomicrobiales</taxon>
        <taxon>Rhizobiaceae</taxon>
        <taxon>Rhizobium/Agrobacterium group</taxon>
        <taxon>Rhizobium</taxon>
    </lineage>
</organism>
<dbReference type="RefSeq" id="WP_183900310.1">
    <property type="nucleotide sequence ID" value="NZ_JACIDW010000005.1"/>
</dbReference>
<evidence type="ECO:0000256" key="1">
    <source>
        <dbReference type="ARBA" id="ARBA00022729"/>
    </source>
</evidence>
<protein>
    <recommendedName>
        <fullName evidence="3">DUF4174 domain-containing protein</fullName>
    </recommendedName>
</protein>